<proteinExistence type="predicted"/>
<comment type="caution">
    <text evidence="1">The sequence shown here is derived from an EMBL/GenBank/DDBJ whole genome shotgun (WGS) entry which is preliminary data.</text>
</comment>
<gene>
    <name evidence="1" type="ORF">BpHYR1_022219</name>
</gene>
<keyword evidence="2" id="KW-1185">Reference proteome</keyword>
<name>A0A3M7Q6D1_BRAPC</name>
<reference evidence="1 2" key="1">
    <citation type="journal article" date="2018" name="Sci. Rep.">
        <title>Genomic signatures of local adaptation to the degree of environmental predictability in rotifers.</title>
        <authorList>
            <person name="Franch-Gras L."/>
            <person name="Hahn C."/>
            <person name="Garcia-Roger E.M."/>
            <person name="Carmona M.J."/>
            <person name="Serra M."/>
            <person name="Gomez A."/>
        </authorList>
    </citation>
    <scope>NUCLEOTIDE SEQUENCE [LARGE SCALE GENOMIC DNA]</scope>
    <source>
        <strain evidence="1">HYR1</strain>
    </source>
</reference>
<protein>
    <submittedName>
        <fullName evidence="1">Uncharacterized protein</fullName>
    </submittedName>
</protein>
<dbReference type="AlphaFoldDB" id="A0A3M7Q6D1"/>
<evidence type="ECO:0000313" key="1">
    <source>
        <dbReference type="EMBL" id="RNA06977.1"/>
    </source>
</evidence>
<evidence type="ECO:0000313" key="2">
    <source>
        <dbReference type="Proteomes" id="UP000276133"/>
    </source>
</evidence>
<dbReference type="Proteomes" id="UP000276133">
    <property type="component" value="Unassembled WGS sequence"/>
</dbReference>
<sequence length="92" mass="10842">MNNYKKIIEFFPLQDDDLVVLMTVSVVKNVMLKYRDKRTSINYSSNSTFSIEYERAMICKLAELVHEINLDNSNSISAEHFLYRKFQIAKIN</sequence>
<dbReference type="EMBL" id="REGN01007211">
    <property type="protein sequence ID" value="RNA06977.1"/>
    <property type="molecule type" value="Genomic_DNA"/>
</dbReference>
<organism evidence="1 2">
    <name type="scientific">Brachionus plicatilis</name>
    <name type="common">Marine rotifer</name>
    <name type="synonym">Brachionus muelleri</name>
    <dbReference type="NCBI Taxonomy" id="10195"/>
    <lineage>
        <taxon>Eukaryota</taxon>
        <taxon>Metazoa</taxon>
        <taxon>Spiralia</taxon>
        <taxon>Gnathifera</taxon>
        <taxon>Rotifera</taxon>
        <taxon>Eurotatoria</taxon>
        <taxon>Monogononta</taxon>
        <taxon>Pseudotrocha</taxon>
        <taxon>Ploima</taxon>
        <taxon>Brachionidae</taxon>
        <taxon>Brachionus</taxon>
    </lineage>
</organism>
<accession>A0A3M7Q6D1</accession>